<evidence type="ECO:0000256" key="4">
    <source>
        <dbReference type="ARBA" id="ARBA00023163"/>
    </source>
</evidence>
<dbReference type="InterPro" id="IPR036388">
    <property type="entry name" value="WH-like_DNA-bd_sf"/>
</dbReference>
<keyword evidence="7" id="KW-1185">Reference proteome</keyword>
<reference evidence="6 7" key="1">
    <citation type="submission" date="2021-11" db="EMBL/GenBank/DDBJ databases">
        <title>Genome sequence.</title>
        <authorList>
            <person name="Sun Q."/>
        </authorList>
    </citation>
    <scope>NUCLEOTIDE SEQUENCE [LARGE SCALE GENOMIC DNA]</scope>
    <source>
        <strain evidence="6 7">KCTC 12005</strain>
    </source>
</reference>
<keyword evidence="3" id="KW-0238">DNA-binding</keyword>
<dbReference type="RefSeq" id="WP_230774713.1">
    <property type="nucleotide sequence ID" value="NZ_JAJNCT010000010.1"/>
</dbReference>
<evidence type="ECO:0000256" key="3">
    <source>
        <dbReference type="ARBA" id="ARBA00023125"/>
    </source>
</evidence>
<dbReference type="Proteomes" id="UP001199260">
    <property type="component" value="Unassembled WGS sequence"/>
</dbReference>
<comment type="similarity">
    <text evidence="1">Belongs to the LysR transcriptional regulatory family.</text>
</comment>
<dbReference type="Gene3D" id="3.40.190.290">
    <property type="match status" value="1"/>
</dbReference>
<gene>
    <name evidence="6" type="ORF">LPW39_11335</name>
</gene>
<accession>A0AAW4XW13</accession>
<evidence type="ECO:0000259" key="5">
    <source>
        <dbReference type="PROSITE" id="PS50931"/>
    </source>
</evidence>
<evidence type="ECO:0000256" key="1">
    <source>
        <dbReference type="ARBA" id="ARBA00009437"/>
    </source>
</evidence>
<keyword evidence="2" id="KW-0805">Transcription regulation</keyword>
<dbReference type="FunFam" id="1.10.10.10:FF:000001">
    <property type="entry name" value="LysR family transcriptional regulator"/>
    <property type="match status" value="1"/>
</dbReference>
<evidence type="ECO:0000313" key="7">
    <source>
        <dbReference type="Proteomes" id="UP001199260"/>
    </source>
</evidence>
<evidence type="ECO:0000313" key="6">
    <source>
        <dbReference type="EMBL" id="MCD2165729.1"/>
    </source>
</evidence>
<dbReference type="PRINTS" id="PR00039">
    <property type="entry name" value="HTHLYSR"/>
</dbReference>
<dbReference type="EMBL" id="JAJNCT010000010">
    <property type="protein sequence ID" value="MCD2165729.1"/>
    <property type="molecule type" value="Genomic_DNA"/>
</dbReference>
<dbReference type="GO" id="GO:0003700">
    <property type="term" value="F:DNA-binding transcription factor activity"/>
    <property type="evidence" value="ECO:0007669"/>
    <property type="project" value="InterPro"/>
</dbReference>
<dbReference type="PANTHER" id="PTHR30419">
    <property type="entry name" value="HTH-TYPE TRANSCRIPTIONAL REGULATOR YBHD"/>
    <property type="match status" value="1"/>
</dbReference>
<dbReference type="SUPFAM" id="SSF53850">
    <property type="entry name" value="Periplasmic binding protein-like II"/>
    <property type="match status" value="1"/>
</dbReference>
<dbReference type="GO" id="GO:0003677">
    <property type="term" value="F:DNA binding"/>
    <property type="evidence" value="ECO:0007669"/>
    <property type="project" value="UniProtKB-KW"/>
</dbReference>
<dbReference type="PANTHER" id="PTHR30419:SF8">
    <property type="entry name" value="NITROGEN ASSIMILATION TRANSCRIPTIONAL ACTIVATOR-RELATED"/>
    <property type="match status" value="1"/>
</dbReference>
<organism evidence="6 7">
    <name type="scientific">Comamonas koreensis</name>
    <dbReference type="NCBI Taxonomy" id="160825"/>
    <lineage>
        <taxon>Bacteria</taxon>
        <taxon>Pseudomonadati</taxon>
        <taxon>Pseudomonadota</taxon>
        <taxon>Betaproteobacteria</taxon>
        <taxon>Burkholderiales</taxon>
        <taxon>Comamonadaceae</taxon>
        <taxon>Comamonas</taxon>
    </lineage>
</organism>
<dbReference type="InterPro" id="IPR050950">
    <property type="entry name" value="HTH-type_LysR_regulators"/>
</dbReference>
<dbReference type="GO" id="GO:0005829">
    <property type="term" value="C:cytosol"/>
    <property type="evidence" value="ECO:0007669"/>
    <property type="project" value="TreeGrafter"/>
</dbReference>
<keyword evidence="4" id="KW-0804">Transcription</keyword>
<protein>
    <submittedName>
        <fullName evidence="6">LysR family transcriptional regulator</fullName>
    </submittedName>
</protein>
<dbReference type="PROSITE" id="PS50931">
    <property type="entry name" value="HTH_LYSR"/>
    <property type="match status" value="1"/>
</dbReference>
<dbReference type="Gene3D" id="1.10.10.10">
    <property type="entry name" value="Winged helix-like DNA-binding domain superfamily/Winged helix DNA-binding domain"/>
    <property type="match status" value="1"/>
</dbReference>
<dbReference type="Pfam" id="PF03466">
    <property type="entry name" value="LysR_substrate"/>
    <property type="match status" value="1"/>
</dbReference>
<dbReference type="SUPFAM" id="SSF46785">
    <property type="entry name" value="Winged helix' DNA-binding domain"/>
    <property type="match status" value="1"/>
</dbReference>
<comment type="caution">
    <text evidence="6">The sequence shown here is derived from an EMBL/GenBank/DDBJ whole genome shotgun (WGS) entry which is preliminary data.</text>
</comment>
<name>A0AAW4XW13_9BURK</name>
<evidence type="ECO:0000256" key="2">
    <source>
        <dbReference type="ARBA" id="ARBA00023015"/>
    </source>
</evidence>
<dbReference type="InterPro" id="IPR005119">
    <property type="entry name" value="LysR_subst-bd"/>
</dbReference>
<dbReference type="InterPro" id="IPR036390">
    <property type="entry name" value="WH_DNA-bd_sf"/>
</dbReference>
<dbReference type="Pfam" id="PF00126">
    <property type="entry name" value="HTH_1"/>
    <property type="match status" value="1"/>
</dbReference>
<feature type="domain" description="HTH lysR-type" evidence="5">
    <location>
        <begin position="1"/>
        <end position="64"/>
    </location>
</feature>
<sequence length="304" mass="33196">MTPSQHLQDTAIRYFLEVVRSGSVSEAALRLNVSASAVSRQIASLEEVLQVPLFERRPRGMVASAAGELLATHAKRHALEAERVVADIEALQGLRRGQVRVCASAGFAFEFLPLAMATFREQHPGMQFQLVSASPAQVTQAVRNGEADVGLTYSRAAVRDIDVQHRQNSPVILIMPPGHPLARFASVSLAQMHPYPLALLDDGNTARQLFDIASGQRGLVFDPVLESGQFDALVRFVLHGGGLTLGGEVTVREYVRRGLLHTVPIRERGMHARSIELQTLTGRNLPRGVCAFVDHLRALLPAQR</sequence>
<dbReference type="InterPro" id="IPR000847">
    <property type="entry name" value="LysR_HTH_N"/>
</dbReference>
<proteinExistence type="inferred from homology"/>
<dbReference type="AlphaFoldDB" id="A0AAW4XW13"/>